<proteinExistence type="predicted"/>
<keyword evidence="1" id="KW-0812">Transmembrane</keyword>
<gene>
    <name evidence="2" type="ORF">SAMN05443431_106144</name>
</gene>
<name>A0A1I3QHT4_9FLAO</name>
<reference evidence="3" key="1">
    <citation type="submission" date="2016-10" db="EMBL/GenBank/DDBJ databases">
        <authorList>
            <person name="Varghese N."/>
            <person name="Submissions S."/>
        </authorList>
    </citation>
    <scope>NUCLEOTIDE SEQUENCE [LARGE SCALE GENOMIC DNA]</scope>
    <source>
        <strain evidence="3">DSM 28881</strain>
    </source>
</reference>
<evidence type="ECO:0000256" key="1">
    <source>
        <dbReference type="SAM" id="Phobius"/>
    </source>
</evidence>
<sequence>MKRLLATLCIAVAFTLPHFVTYKYVCLTDENWPDFYGFPFIQSTDRTWIFSMSGNLYAKGFIGNVLFWSIFIYGLVYFLDTIKHKVFRVFGKIVIVALCVMSVVVISFEAFVFDWRLEWDHDNFKMNYYIQDLDCEKTFKFFE</sequence>
<dbReference type="RefSeq" id="WP_090840430.1">
    <property type="nucleotide sequence ID" value="NZ_FORM01000006.1"/>
</dbReference>
<accession>A0A1I3QHT4</accession>
<evidence type="ECO:0000313" key="3">
    <source>
        <dbReference type="Proteomes" id="UP000199559"/>
    </source>
</evidence>
<feature type="transmembrane region" description="Helical" evidence="1">
    <location>
        <begin position="90"/>
        <end position="113"/>
    </location>
</feature>
<keyword evidence="1" id="KW-1133">Transmembrane helix</keyword>
<keyword evidence="3" id="KW-1185">Reference proteome</keyword>
<evidence type="ECO:0000313" key="2">
    <source>
        <dbReference type="EMBL" id="SFJ33310.1"/>
    </source>
</evidence>
<protein>
    <submittedName>
        <fullName evidence="2">Uncharacterized protein</fullName>
    </submittedName>
</protein>
<dbReference type="STRING" id="1144750.SAMN05443431_106144"/>
<dbReference type="AlphaFoldDB" id="A0A1I3QHT4"/>
<keyword evidence="1" id="KW-0472">Membrane</keyword>
<dbReference type="EMBL" id="FORM01000006">
    <property type="protein sequence ID" value="SFJ33310.1"/>
    <property type="molecule type" value="Genomic_DNA"/>
</dbReference>
<feature type="transmembrane region" description="Helical" evidence="1">
    <location>
        <begin position="56"/>
        <end position="78"/>
    </location>
</feature>
<organism evidence="2 3">
    <name type="scientific">Olleya namhaensis</name>
    <dbReference type="NCBI Taxonomy" id="1144750"/>
    <lineage>
        <taxon>Bacteria</taxon>
        <taxon>Pseudomonadati</taxon>
        <taxon>Bacteroidota</taxon>
        <taxon>Flavobacteriia</taxon>
        <taxon>Flavobacteriales</taxon>
        <taxon>Flavobacteriaceae</taxon>
    </lineage>
</organism>
<dbReference type="Proteomes" id="UP000199559">
    <property type="component" value="Unassembled WGS sequence"/>
</dbReference>